<evidence type="ECO:0000313" key="1">
    <source>
        <dbReference type="EMBL" id="MBC2604859.1"/>
    </source>
</evidence>
<sequence>MAKTQRKPSVPISESLRFYLTAFNREHNLPVKYNQLERFQMGAPLYDANGEDTLWETLIYEPFIMRQLNEGLKRIYAILRSGGDESVMEHLYVDRIDYCVFGNSKPFRIRIVNSRNDNQDYFYIKKADASRAYGLELEHLLSPNRMFYLTDGDTLVEEHVVGLPGDRFIDDWMQSPRLKAIRIAKELIKFNERCFVRLLGDMRAYNFVVGITPDFEETQIRIRSMDFDQQSYDGRKNFYLPQFFKENNPLVEFCTSHIDAKTAKQYQREEHALISRRIDAINLRLRSLLDSMSQDKLAPIENVHQLREELSVHYKSDSFLSCESMGALVRQSLDLMRERARR</sequence>
<dbReference type="Proteomes" id="UP000526501">
    <property type="component" value="Unassembled WGS sequence"/>
</dbReference>
<name>A0A7X1B3A8_9BACT</name>
<comment type="caution">
    <text evidence="1">The sequence shown here is derived from an EMBL/GenBank/DDBJ whole genome shotgun (WGS) entry which is preliminary data.</text>
</comment>
<gene>
    <name evidence="1" type="ORF">H5P27_02270</name>
</gene>
<organism evidence="1 2">
    <name type="scientific">Pelagicoccus albus</name>
    <dbReference type="NCBI Taxonomy" id="415222"/>
    <lineage>
        <taxon>Bacteria</taxon>
        <taxon>Pseudomonadati</taxon>
        <taxon>Verrucomicrobiota</taxon>
        <taxon>Opitutia</taxon>
        <taxon>Puniceicoccales</taxon>
        <taxon>Pelagicoccaceae</taxon>
        <taxon>Pelagicoccus</taxon>
    </lineage>
</organism>
<reference evidence="1 2" key="1">
    <citation type="submission" date="2020-07" db="EMBL/GenBank/DDBJ databases">
        <authorList>
            <person name="Feng X."/>
        </authorList>
    </citation>
    <scope>NUCLEOTIDE SEQUENCE [LARGE SCALE GENOMIC DNA]</scope>
    <source>
        <strain evidence="1 2">JCM23202</strain>
    </source>
</reference>
<proteinExistence type="predicted"/>
<accession>A0A7X1B3A8</accession>
<evidence type="ECO:0000313" key="2">
    <source>
        <dbReference type="Proteomes" id="UP000526501"/>
    </source>
</evidence>
<protein>
    <submittedName>
        <fullName evidence="1">Uncharacterized protein</fullName>
    </submittedName>
</protein>
<dbReference type="RefSeq" id="WP_185658974.1">
    <property type="nucleotide sequence ID" value="NZ_CAWPOO010000005.1"/>
</dbReference>
<dbReference type="EMBL" id="JACHVC010000005">
    <property type="protein sequence ID" value="MBC2604859.1"/>
    <property type="molecule type" value="Genomic_DNA"/>
</dbReference>
<keyword evidence="2" id="KW-1185">Reference proteome</keyword>
<dbReference type="AlphaFoldDB" id="A0A7X1B3A8"/>